<evidence type="ECO:0000256" key="5">
    <source>
        <dbReference type="ARBA" id="ARBA00013220"/>
    </source>
</evidence>
<dbReference type="Gene3D" id="3.40.640.10">
    <property type="entry name" value="Type I PLP-dependent aspartate aminotransferase-like (Major domain)"/>
    <property type="match status" value="1"/>
</dbReference>
<dbReference type="Proteomes" id="UP000515908">
    <property type="component" value="Chromosome 04"/>
</dbReference>
<dbReference type="InterPro" id="IPR050087">
    <property type="entry name" value="AON_synthase_class-II"/>
</dbReference>
<evidence type="ECO:0000259" key="12">
    <source>
        <dbReference type="Pfam" id="PF00155"/>
    </source>
</evidence>
<protein>
    <recommendedName>
        <fullName evidence="5">serine C-palmitoyltransferase</fullName>
        <ecNumber evidence="5">2.3.1.50</ecNumber>
    </recommendedName>
</protein>
<dbReference type="InterPro" id="IPR015422">
    <property type="entry name" value="PyrdxlP-dep_Trfase_small"/>
</dbReference>
<keyword evidence="7" id="KW-0663">Pyridoxal phosphate</keyword>
<evidence type="ECO:0000256" key="11">
    <source>
        <dbReference type="SAM" id="Phobius"/>
    </source>
</evidence>
<dbReference type="VEuPathDB" id="TriTrypDB:ADEAN_000227800"/>
<evidence type="ECO:0000256" key="7">
    <source>
        <dbReference type="ARBA" id="ARBA00022898"/>
    </source>
</evidence>
<feature type="domain" description="Aminotransferase class I/classII large" evidence="12">
    <location>
        <begin position="132"/>
        <end position="499"/>
    </location>
</feature>
<dbReference type="GO" id="GO:0046513">
    <property type="term" value="P:ceramide biosynthetic process"/>
    <property type="evidence" value="ECO:0007669"/>
    <property type="project" value="TreeGrafter"/>
</dbReference>
<dbReference type="InterPro" id="IPR015424">
    <property type="entry name" value="PyrdxlP-dep_Trfase"/>
</dbReference>
<dbReference type="EMBL" id="LR877148">
    <property type="protein sequence ID" value="CAD2214827.1"/>
    <property type="molecule type" value="Genomic_DNA"/>
</dbReference>
<evidence type="ECO:0000256" key="8">
    <source>
        <dbReference type="ARBA" id="ARBA00022919"/>
    </source>
</evidence>
<evidence type="ECO:0000256" key="3">
    <source>
        <dbReference type="ARBA" id="ARBA00004991"/>
    </source>
</evidence>
<comment type="similarity">
    <text evidence="4">Belongs to the class-II pyridoxal-phosphate-dependent aminotransferase family.</text>
</comment>
<reference evidence="13 14" key="1">
    <citation type="submission" date="2020-08" db="EMBL/GenBank/DDBJ databases">
        <authorList>
            <person name="Newling K."/>
            <person name="Davey J."/>
            <person name="Forrester S."/>
        </authorList>
    </citation>
    <scope>NUCLEOTIDE SEQUENCE [LARGE SCALE GENOMIC DNA]</scope>
    <source>
        <strain evidence="14">Crithidia deanei Carvalho (ATCC PRA-265)</strain>
    </source>
</reference>
<dbReference type="PANTHER" id="PTHR13693">
    <property type="entry name" value="CLASS II AMINOTRANSFERASE/8-AMINO-7-OXONONANOATE SYNTHASE"/>
    <property type="match status" value="1"/>
</dbReference>
<evidence type="ECO:0000256" key="4">
    <source>
        <dbReference type="ARBA" id="ARBA00008392"/>
    </source>
</evidence>
<evidence type="ECO:0000256" key="9">
    <source>
        <dbReference type="ARBA" id="ARBA00023098"/>
    </source>
</evidence>
<dbReference type="InterPro" id="IPR015421">
    <property type="entry name" value="PyrdxlP-dep_Trfase_major"/>
</dbReference>
<dbReference type="GO" id="GO:0046512">
    <property type="term" value="P:sphingosine biosynthetic process"/>
    <property type="evidence" value="ECO:0007669"/>
    <property type="project" value="TreeGrafter"/>
</dbReference>
<evidence type="ECO:0000256" key="1">
    <source>
        <dbReference type="ARBA" id="ARBA00001933"/>
    </source>
</evidence>
<dbReference type="GO" id="GO:0008483">
    <property type="term" value="F:transaminase activity"/>
    <property type="evidence" value="ECO:0007669"/>
    <property type="project" value="UniProtKB-KW"/>
</dbReference>
<dbReference type="GO" id="GO:0005783">
    <property type="term" value="C:endoplasmic reticulum"/>
    <property type="evidence" value="ECO:0007669"/>
    <property type="project" value="TreeGrafter"/>
</dbReference>
<evidence type="ECO:0000256" key="6">
    <source>
        <dbReference type="ARBA" id="ARBA00022679"/>
    </source>
</evidence>
<organism evidence="13 14">
    <name type="scientific">Angomonas deanei</name>
    <dbReference type="NCBI Taxonomy" id="59799"/>
    <lineage>
        <taxon>Eukaryota</taxon>
        <taxon>Discoba</taxon>
        <taxon>Euglenozoa</taxon>
        <taxon>Kinetoplastea</taxon>
        <taxon>Metakinetoplastina</taxon>
        <taxon>Trypanosomatida</taxon>
        <taxon>Trypanosomatidae</taxon>
        <taxon>Strigomonadinae</taxon>
        <taxon>Angomonas</taxon>
    </lineage>
</organism>
<keyword evidence="9" id="KW-0443">Lipid metabolism</keyword>
<comment type="cofactor">
    <cofactor evidence="1">
        <name>pyridoxal 5'-phosphate</name>
        <dbReference type="ChEBI" id="CHEBI:597326"/>
    </cofactor>
</comment>
<dbReference type="InterPro" id="IPR004839">
    <property type="entry name" value="Aminotransferase_I/II_large"/>
</dbReference>
<dbReference type="Gene3D" id="3.90.1150.10">
    <property type="entry name" value="Aspartate Aminotransferase, domain 1"/>
    <property type="match status" value="1"/>
</dbReference>
<dbReference type="Pfam" id="PF00155">
    <property type="entry name" value="Aminotran_1_2"/>
    <property type="match status" value="1"/>
</dbReference>
<gene>
    <name evidence="13" type="ORF">ADEAN_000227800</name>
</gene>
<evidence type="ECO:0000256" key="10">
    <source>
        <dbReference type="ARBA" id="ARBA00023315"/>
    </source>
</evidence>
<dbReference type="EC" id="2.3.1.50" evidence="5"/>
<keyword evidence="14" id="KW-1185">Reference proteome</keyword>
<keyword evidence="11" id="KW-1133">Transmembrane helix</keyword>
<keyword evidence="13" id="KW-0032">Aminotransferase</keyword>
<keyword evidence="11" id="KW-0812">Transmembrane</keyword>
<comment type="pathway">
    <text evidence="2">Lipid metabolism; sphingolipid metabolism.</text>
</comment>
<dbReference type="GO" id="GO:0030170">
    <property type="term" value="F:pyridoxal phosphate binding"/>
    <property type="evidence" value="ECO:0007669"/>
    <property type="project" value="InterPro"/>
</dbReference>
<keyword evidence="11" id="KW-0472">Membrane</keyword>
<evidence type="ECO:0000256" key="2">
    <source>
        <dbReference type="ARBA" id="ARBA00004760"/>
    </source>
</evidence>
<name>A0A7G2C7N6_9TRYP</name>
<dbReference type="GO" id="GO:0004758">
    <property type="term" value="F:serine C-palmitoyltransferase activity"/>
    <property type="evidence" value="ECO:0007669"/>
    <property type="project" value="TreeGrafter"/>
</dbReference>
<sequence>MLFPLTSCCYDSSPLSPFFRFRTFFFFIVFQKNSIPMSFISILLAFLLGAGAILFFQNNTKKAEKKKEPVVNMPSVEEQERRLAEFRSSPFEDIKGVKSNLDLDEFKGLYEVVQREGVYATVKGGNLTKESKCLDFGTYDYHSFSTEKEVVEVARKTVMAYGVGSCGPRTFYGTVKPHVDCEKKLSTFTGAEDTAVYSFSYATISTLISCFASRGDYLVYDKGICSPVMEGCRLCRANMVEFKHNDIQDLEEKIKSVVAKDGYKKPHRRFVVTEGVFKNFGDICNLSEILRLCKQYKFRLIMDDSYGFGVVGKTGRGTPEVFGVPIKDIDVYVGSMSTSLGCVGGFCSGESGMVDFQRLAAAAYIFSASLPPYVTAACTEAVKLLEKNPSYCERIHTNTKKARALLRASKFNRNKLELVECKDDLSPIIILRATEAYVKEKNATDVEKQIQTVLNNCALKGALFTKHHYTNEEPTENIPSLRVVMKSQMTEEEVKTGMEVFIKAVEEVFA</sequence>
<keyword evidence="10" id="KW-0012">Acyltransferase</keyword>
<accession>A0A7G2C7N6</accession>
<evidence type="ECO:0000313" key="13">
    <source>
        <dbReference type="EMBL" id="CAD2214827.1"/>
    </source>
</evidence>
<dbReference type="SUPFAM" id="SSF53383">
    <property type="entry name" value="PLP-dependent transferases"/>
    <property type="match status" value="1"/>
</dbReference>
<dbReference type="GO" id="GO:0016020">
    <property type="term" value="C:membrane"/>
    <property type="evidence" value="ECO:0007669"/>
    <property type="project" value="GOC"/>
</dbReference>
<dbReference type="PANTHER" id="PTHR13693:SF2">
    <property type="entry name" value="SERINE PALMITOYLTRANSFERASE 1"/>
    <property type="match status" value="1"/>
</dbReference>
<dbReference type="AlphaFoldDB" id="A0A7G2C7N6"/>
<feature type="transmembrane region" description="Helical" evidence="11">
    <location>
        <begin position="35"/>
        <end position="56"/>
    </location>
</feature>
<evidence type="ECO:0000313" key="14">
    <source>
        <dbReference type="Proteomes" id="UP000515908"/>
    </source>
</evidence>
<keyword evidence="8" id="KW-0746">Sphingolipid metabolism</keyword>
<comment type="pathway">
    <text evidence="3">Sphingolipid metabolism.</text>
</comment>
<keyword evidence="6 13" id="KW-0808">Transferase</keyword>
<proteinExistence type="inferred from homology"/>